<gene>
    <name evidence="1" type="ORF">I2H38_19915</name>
</gene>
<proteinExistence type="predicted"/>
<organism evidence="1 2">
    <name type="scientific">Microvirga alba</name>
    <dbReference type="NCBI Taxonomy" id="2791025"/>
    <lineage>
        <taxon>Bacteria</taxon>
        <taxon>Pseudomonadati</taxon>
        <taxon>Pseudomonadota</taxon>
        <taxon>Alphaproteobacteria</taxon>
        <taxon>Hyphomicrobiales</taxon>
        <taxon>Methylobacteriaceae</taxon>
        <taxon>Microvirga</taxon>
    </lineage>
</organism>
<evidence type="ECO:0000313" key="2">
    <source>
        <dbReference type="Proteomes" id="UP000599312"/>
    </source>
</evidence>
<dbReference type="Proteomes" id="UP000599312">
    <property type="component" value="Unassembled WGS sequence"/>
</dbReference>
<comment type="caution">
    <text evidence="1">The sequence shown here is derived from an EMBL/GenBank/DDBJ whole genome shotgun (WGS) entry which is preliminary data.</text>
</comment>
<protein>
    <submittedName>
        <fullName evidence="1">Uncharacterized protein</fullName>
    </submittedName>
</protein>
<sequence length="92" mass="10068">MKSGAFFNLEAETSDSLVVPRSFGGTNFAKGGDVKRRVLAVSLDGQLELELLDSDTVLEGVFRARDLSTGEVLQLAGWLWEFQDLDEAFDGI</sequence>
<keyword evidence="2" id="KW-1185">Reference proteome</keyword>
<dbReference type="EMBL" id="JADQDO010000017">
    <property type="protein sequence ID" value="MBF9235633.1"/>
    <property type="molecule type" value="Genomic_DNA"/>
</dbReference>
<dbReference type="RefSeq" id="WP_196273628.1">
    <property type="nucleotide sequence ID" value="NZ_JADQDO010000017.1"/>
</dbReference>
<reference evidence="1" key="1">
    <citation type="submission" date="2020-11" db="EMBL/GenBank/DDBJ databases">
        <authorList>
            <person name="Kim M.K."/>
        </authorList>
    </citation>
    <scope>NUCLEOTIDE SEQUENCE</scope>
    <source>
        <strain evidence="1">BT350</strain>
    </source>
</reference>
<name>A0A931BTD8_9HYPH</name>
<evidence type="ECO:0000313" key="1">
    <source>
        <dbReference type="EMBL" id="MBF9235633.1"/>
    </source>
</evidence>
<dbReference type="AlphaFoldDB" id="A0A931BTD8"/>
<accession>A0A931BTD8</accession>